<dbReference type="EMBL" id="MKCS01000002">
    <property type="protein sequence ID" value="OHX11517.1"/>
    <property type="molecule type" value="Genomic_DNA"/>
</dbReference>
<protein>
    <submittedName>
        <fullName evidence="2">BolA family protein</fullName>
    </submittedName>
</protein>
<dbReference type="InterPro" id="IPR002634">
    <property type="entry name" value="BolA"/>
</dbReference>
<dbReference type="EMBL" id="MKCT01000026">
    <property type="protein sequence ID" value="OHX19797.1"/>
    <property type="molecule type" value="Genomic_DNA"/>
</dbReference>
<dbReference type="Proteomes" id="UP000180088">
    <property type="component" value="Unassembled WGS sequence"/>
</dbReference>
<name>A0A1S1WWL1_9NEIS</name>
<gene>
    <name evidence="3" type="ORF">BI344_16890</name>
    <name evidence="2" type="ORF">BI347_17790</name>
</gene>
<comment type="similarity">
    <text evidence="1">Belongs to the BolA/IbaG family.</text>
</comment>
<dbReference type="InterPro" id="IPR036065">
    <property type="entry name" value="BolA-like_sf"/>
</dbReference>
<evidence type="ECO:0000313" key="3">
    <source>
        <dbReference type="EMBL" id="OHX19797.1"/>
    </source>
</evidence>
<evidence type="ECO:0000313" key="5">
    <source>
        <dbReference type="Proteomes" id="UP000180280"/>
    </source>
</evidence>
<dbReference type="Pfam" id="PF01722">
    <property type="entry name" value="BolA"/>
    <property type="match status" value="1"/>
</dbReference>
<dbReference type="PANTHER" id="PTHR46230">
    <property type="match status" value="1"/>
</dbReference>
<dbReference type="SUPFAM" id="SSF82657">
    <property type="entry name" value="BolA-like"/>
    <property type="match status" value="1"/>
</dbReference>
<accession>A0A1S1WWL1</accession>
<comment type="caution">
    <text evidence="2">The sequence shown here is derived from an EMBL/GenBank/DDBJ whole genome shotgun (WGS) entry which is preliminary data.</text>
</comment>
<dbReference type="Gene3D" id="3.30.300.90">
    <property type="entry name" value="BolA-like"/>
    <property type="match status" value="1"/>
</dbReference>
<dbReference type="GO" id="GO:0016226">
    <property type="term" value="P:iron-sulfur cluster assembly"/>
    <property type="evidence" value="ECO:0007669"/>
    <property type="project" value="TreeGrafter"/>
</dbReference>
<keyword evidence="5" id="KW-1185">Reference proteome</keyword>
<organism evidence="2 4">
    <name type="scientific">Chromobacterium sphagni</name>
    <dbReference type="NCBI Taxonomy" id="1903179"/>
    <lineage>
        <taxon>Bacteria</taxon>
        <taxon>Pseudomonadati</taxon>
        <taxon>Pseudomonadota</taxon>
        <taxon>Betaproteobacteria</taxon>
        <taxon>Neisseriales</taxon>
        <taxon>Chromobacteriaceae</taxon>
        <taxon>Chromobacterium</taxon>
    </lineage>
</organism>
<dbReference type="PANTHER" id="PTHR46230:SF7">
    <property type="entry name" value="BOLA-LIKE PROTEIN 1"/>
    <property type="match status" value="1"/>
</dbReference>
<dbReference type="RefSeq" id="WP_071113280.1">
    <property type="nucleotide sequence ID" value="NZ_MKCS01000002.1"/>
</dbReference>
<dbReference type="STRING" id="1903179.BI347_17790"/>
<proteinExistence type="inferred from homology"/>
<dbReference type="PIRSF" id="PIRSF003113">
    <property type="entry name" value="BolA"/>
    <property type="match status" value="1"/>
</dbReference>
<dbReference type="AlphaFoldDB" id="A0A1S1WWL1"/>
<dbReference type="Proteomes" id="UP000180280">
    <property type="component" value="Unassembled WGS sequence"/>
</dbReference>
<evidence type="ECO:0000313" key="4">
    <source>
        <dbReference type="Proteomes" id="UP000180088"/>
    </source>
</evidence>
<evidence type="ECO:0000313" key="2">
    <source>
        <dbReference type="EMBL" id="OHX11517.1"/>
    </source>
</evidence>
<dbReference type="OrthoDB" id="5296536at2"/>
<evidence type="ECO:0000256" key="1">
    <source>
        <dbReference type="RuleBase" id="RU003860"/>
    </source>
</evidence>
<sequence length="88" mass="9540">MSTTVQLLEAALQRLAPEHLDIQDDSALHAGHAGARDGGGHYTLTIVSASFANLSRVQRHRLVYQTLGELMTGRVHALAIRALTPEEL</sequence>
<reference evidence="4 5" key="1">
    <citation type="submission" date="2016-09" db="EMBL/GenBank/DDBJ databases">
        <title>Chromobacterium muskegensis sp. nov., an insecticidal bacterium isolated from Sphagnum bogs.</title>
        <authorList>
            <person name="Sparks M.E."/>
            <person name="Blackburn M.B."/>
            <person name="Gundersen-Rindal D.E."/>
            <person name="Mitchell A."/>
            <person name="Farrar R."/>
            <person name="Kuhar D."/>
        </authorList>
    </citation>
    <scope>NUCLEOTIDE SEQUENCE [LARGE SCALE GENOMIC DNA]</scope>
    <source>
        <strain evidence="3 5">14B-1</strain>
        <strain evidence="2 4">37-2</strain>
    </source>
</reference>